<accession>A0A3E2W420</accession>
<dbReference type="EMBL" id="QVEV01000002">
    <property type="protein sequence ID" value="RGC18458.1"/>
    <property type="molecule type" value="Genomic_DNA"/>
</dbReference>
<proteinExistence type="predicted"/>
<dbReference type="AlphaFoldDB" id="A0A3E2W420"/>
<dbReference type="InterPro" id="IPR045738">
    <property type="entry name" value="DUF6088"/>
</dbReference>
<gene>
    <name evidence="1" type="ORF">DXA38_01810</name>
</gene>
<reference evidence="1 2" key="1">
    <citation type="submission" date="2018-08" db="EMBL/GenBank/DDBJ databases">
        <title>A genome reference for cultivated species of the human gut microbiota.</title>
        <authorList>
            <person name="Zou Y."/>
            <person name="Xue W."/>
            <person name="Luo G."/>
        </authorList>
    </citation>
    <scope>NUCLEOTIDE SEQUENCE [LARGE SCALE GENOMIC DNA]</scope>
    <source>
        <strain evidence="1 2">OF01-2LB</strain>
    </source>
</reference>
<protein>
    <submittedName>
        <fullName evidence="1">Uncharacterized protein</fullName>
    </submittedName>
</protein>
<organism evidence="1 2">
    <name type="scientific">Clostridium innocuum</name>
    <dbReference type="NCBI Taxonomy" id="1522"/>
    <lineage>
        <taxon>Bacteria</taxon>
        <taxon>Bacillati</taxon>
        <taxon>Bacillota</taxon>
        <taxon>Clostridia</taxon>
        <taxon>Eubacteriales</taxon>
        <taxon>Clostridiaceae</taxon>
        <taxon>Clostridium</taxon>
    </lineage>
</organism>
<dbReference type="Proteomes" id="UP000260025">
    <property type="component" value="Unassembled WGS sequence"/>
</dbReference>
<sequence length="145" mass="16619">MQEMAEKIAEKYGLSILPAGEAALNNLGLSTQIPNDLVYISTGPYRDYVYRNNLIRFKHTSQIYALQFSKPLAMVIQAIREIGKDNLTEQEFQRHCAYCEKNVKENLIQDTKGIPSWIKKTLKNIAEVNDNEEISTVKRKGTRIQ</sequence>
<name>A0A3E2W420_CLOIN</name>
<evidence type="ECO:0000313" key="1">
    <source>
        <dbReference type="EMBL" id="RGC18458.1"/>
    </source>
</evidence>
<comment type="caution">
    <text evidence="1">The sequence shown here is derived from an EMBL/GenBank/DDBJ whole genome shotgun (WGS) entry which is preliminary data.</text>
</comment>
<dbReference type="Pfam" id="PF19570">
    <property type="entry name" value="DUF6088"/>
    <property type="match status" value="1"/>
</dbReference>
<evidence type="ECO:0000313" key="2">
    <source>
        <dbReference type="Proteomes" id="UP000260025"/>
    </source>
</evidence>